<dbReference type="RefSeq" id="WP_106087275.1">
    <property type="nucleotide sequence ID" value="NZ_PVNL01000004.1"/>
</dbReference>
<dbReference type="AlphaFoldDB" id="A0A2S9YY14"/>
<protein>
    <submittedName>
        <fullName evidence="1">Uncharacterized protein</fullName>
    </submittedName>
</protein>
<evidence type="ECO:0000313" key="1">
    <source>
        <dbReference type="EMBL" id="PRQ09962.1"/>
    </source>
</evidence>
<dbReference type="PROSITE" id="PS51257">
    <property type="entry name" value="PROKAR_LIPOPROTEIN"/>
    <property type="match status" value="1"/>
</dbReference>
<sequence length="353" mass="37163">MRTRTRVAWVFVVAVLSGCVPECGGLFPKCEQRCKETGECGRRTYKAGDAYARCFVRSSDDCASSKLCADQGRCHLYDGIEPGRCVALTDADCRASEQCKTEAKCSLGVRGECVIQPSGCQRTEGCERDGTCVYQTGGRCVKGELDCTFACRLEGACSLVDGFCVATEPTHCERSSDCRKAGQCTLAGDHCVAGSPAECEASSMCEMNGWCVPVSGGEGCYDGRTECGQLCWERGDCARIDGTCQPTDASACEASLACIVQGRCSVVGRPAVMCGAGDAGNCERSLECKAFGRCENKGIACAHDRGRSPSSVVGCLRDPECASEGRCLTADDGTCVTAAEAGLPDWSPPPLIP</sequence>
<name>A0A2S9YY14_9BACT</name>
<evidence type="ECO:0000313" key="2">
    <source>
        <dbReference type="Proteomes" id="UP000238823"/>
    </source>
</evidence>
<dbReference type="EMBL" id="PVNL01000004">
    <property type="protein sequence ID" value="PRQ09962.1"/>
    <property type="molecule type" value="Genomic_DNA"/>
</dbReference>
<reference evidence="1 2" key="1">
    <citation type="submission" date="2018-03" db="EMBL/GenBank/DDBJ databases">
        <title>Draft Genome Sequences of the Obligatory Marine Myxobacteria Enhygromyxa salina SWB007.</title>
        <authorList>
            <person name="Poehlein A."/>
            <person name="Moghaddam J.A."/>
            <person name="Harms H."/>
            <person name="Alanjari M."/>
            <person name="Koenig G.M."/>
            <person name="Daniel R."/>
            <person name="Schaeberle T.F."/>
        </authorList>
    </citation>
    <scope>NUCLEOTIDE SEQUENCE [LARGE SCALE GENOMIC DNA]</scope>
    <source>
        <strain evidence="1 2">SWB007</strain>
    </source>
</reference>
<comment type="caution">
    <text evidence="1">The sequence shown here is derived from an EMBL/GenBank/DDBJ whole genome shotgun (WGS) entry which is preliminary data.</text>
</comment>
<dbReference type="Proteomes" id="UP000238823">
    <property type="component" value="Unassembled WGS sequence"/>
</dbReference>
<accession>A0A2S9YY14</accession>
<proteinExistence type="predicted"/>
<organism evidence="1 2">
    <name type="scientific">Enhygromyxa salina</name>
    <dbReference type="NCBI Taxonomy" id="215803"/>
    <lineage>
        <taxon>Bacteria</taxon>
        <taxon>Pseudomonadati</taxon>
        <taxon>Myxococcota</taxon>
        <taxon>Polyangia</taxon>
        <taxon>Nannocystales</taxon>
        <taxon>Nannocystaceae</taxon>
        <taxon>Enhygromyxa</taxon>
    </lineage>
</organism>
<gene>
    <name evidence="1" type="ORF">ENSA7_01680</name>
</gene>
<dbReference type="OrthoDB" id="5526440at2"/>